<evidence type="ECO:0000313" key="2">
    <source>
        <dbReference type="EMBL" id="KAG1547764.1"/>
    </source>
</evidence>
<name>A0A9P6YGV1_RHIOR</name>
<evidence type="ECO:0000256" key="1">
    <source>
        <dbReference type="SAM" id="MobiDB-lite"/>
    </source>
</evidence>
<proteinExistence type="predicted"/>
<comment type="caution">
    <text evidence="2">The sequence shown here is derived from an EMBL/GenBank/DDBJ whole genome shotgun (WGS) entry which is preliminary data.</text>
</comment>
<feature type="region of interest" description="Disordered" evidence="1">
    <location>
        <begin position="509"/>
        <end position="528"/>
    </location>
</feature>
<feature type="compositionally biased region" description="Basic and acidic residues" evidence="1">
    <location>
        <begin position="421"/>
        <end position="430"/>
    </location>
</feature>
<dbReference type="AlphaFoldDB" id="A0A9P6YGV1"/>
<dbReference type="OrthoDB" id="2283499at2759"/>
<feature type="compositionally biased region" description="Low complexity" evidence="1">
    <location>
        <begin position="137"/>
        <end position="152"/>
    </location>
</feature>
<protein>
    <recommendedName>
        <fullName evidence="4">CUE domain-containing protein</fullName>
    </recommendedName>
</protein>
<feature type="region of interest" description="Disordered" evidence="1">
    <location>
        <begin position="110"/>
        <end position="152"/>
    </location>
</feature>
<reference evidence="2" key="1">
    <citation type="journal article" date="2020" name="Microb. Genom.">
        <title>Genetic diversity of clinical and environmental Mucorales isolates obtained from an investigation of mucormycosis cases among solid organ transplant recipients.</title>
        <authorList>
            <person name="Nguyen M.H."/>
            <person name="Kaul D."/>
            <person name="Muto C."/>
            <person name="Cheng S.J."/>
            <person name="Richter R.A."/>
            <person name="Bruno V.M."/>
            <person name="Liu G."/>
            <person name="Beyhan S."/>
            <person name="Sundermann A.J."/>
            <person name="Mounaud S."/>
            <person name="Pasculle A.W."/>
            <person name="Nierman W.C."/>
            <person name="Driscoll E."/>
            <person name="Cumbie R."/>
            <person name="Clancy C.J."/>
            <person name="Dupont C.L."/>
        </authorList>
    </citation>
    <scope>NUCLEOTIDE SEQUENCE</scope>
    <source>
        <strain evidence="2">GL16</strain>
    </source>
</reference>
<feature type="compositionally biased region" description="Polar residues" evidence="1">
    <location>
        <begin position="362"/>
        <end position="379"/>
    </location>
</feature>
<evidence type="ECO:0008006" key="4">
    <source>
        <dbReference type="Google" id="ProtNLM"/>
    </source>
</evidence>
<feature type="compositionally biased region" description="Acidic residues" evidence="1">
    <location>
        <begin position="400"/>
        <end position="420"/>
    </location>
</feature>
<feature type="region of interest" description="Disordered" evidence="1">
    <location>
        <begin position="400"/>
        <end position="430"/>
    </location>
</feature>
<gene>
    <name evidence="2" type="ORF">G6F51_004073</name>
</gene>
<dbReference type="Proteomes" id="UP000717996">
    <property type="component" value="Unassembled WGS sequence"/>
</dbReference>
<accession>A0A9P6YGV1</accession>
<evidence type="ECO:0000313" key="3">
    <source>
        <dbReference type="Proteomes" id="UP000717996"/>
    </source>
</evidence>
<feature type="region of interest" description="Disordered" evidence="1">
    <location>
        <begin position="341"/>
        <end position="379"/>
    </location>
</feature>
<dbReference type="EMBL" id="JAANIT010000434">
    <property type="protein sequence ID" value="KAG1547764.1"/>
    <property type="molecule type" value="Genomic_DNA"/>
</dbReference>
<sequence length="593" mass="69453">MEIYKESDTVNDLFQEIENLIDNKSIKDEYNSFERPILIESDSDEEIPAPVHHTMATCYKCNRPIATSNQMLLQVNLCSNCNQPTKKKRERSRSFTFDIGQFADKLKQSLQLPQTSVGRRKSMPSMNEAYLEPPPLTSSRPSSSTSRPSSRASSFIEDVKQFLSPLSRRSSRNSLFHDFQNDGEVLQKKTSHSSLFDAINICKPKRTSFSYEKRVIQQPYEQDELSKSHITVLRRKQIKQIESRQERMDVYGKISLELLIDVYLMYFDVENAYVQCMETQTGLMSWVTKQAQKGPPDAWFGYTPPPKEPKKFLGIFKRKTKSNDLRAQQLQLNDELLSKLPSLNPSSFTNEQEDDEGYGQGSYLTEQTSSPSDISTPQQTVSILKKTNSNRDIYEDTYYYDEQEDQEEQEEKEEDYYQEESFEKEFVTREEPKYSKKKSSLGYHHRHVPRDDYFDYVDQPPLQQRRSFRRARYPTSNDTYYPEHYRARRPSYNKDLEGAYYSFYNSRIPSTSSSSSDHRRNSNSSNSSYYMPKMMKSKYISATVEEEWELTLDDLCDLFPRLDRHYVDEFLVSAQGDFDTAKDMIMSMIMGIR</sequence>
<organism evidence="2 3">
    <name type="scientific">Rhizopus oryzae</name>
    <name type="common">Mucormycosis agent</name>
    <name type="synonym">Rhizopus arrhizus var. delemar</name>
    <dbReference type="NCBI Taxonomy" id="64495"/>
    <lineage>
        <taxon>Eukaryota</taxon>
        <taxon>Fungi</taxon>
        <taxon>Fungi incertae sedis</taxon>
        <taxon>Mucoromycota</taxon>
        <taxon>Mucoromycotina</taxon>
        <taxon>Mucoromycetes</taxon>
        <taxon>Mucorales</taxon>
        <taxon>Mucorineae</taxon>
        <taxon>Rhizopodaceae</taxon>
        <taxon>Rhizopus</taxon>
    </lineage>
</organism>